<dbReference type="Proteomes" id="UP000481087">
    <property type="component" value="Unassembled WGS sequence"/>
</dbReference>
<comment type="similarity">
    <text evidence="1">Belongs to the AHA1 family.</text>
</comment>
<proteinExistence type="inferred from homology"/>
<feature type="domain" description="Activator of Hsp90 ATPase homologue 1/2-like C-terminal" evidence="2">
    <location>
        <begin position="11"/>
        <end position="139"/>
    </location>
</feature>
<protein>
    <submittedName>
        <fullName evidence="3">Polyketide cyclase</fullName>
    </submittedName>
</protein>
<comment type="caution">
    <text evidence="3">The sequence shown here is derived from an EMBL/GenBank/DDBJ whole genome shotgun (WGS) entry which is preliminary data.</text>
</comment>
<dbReference type="AlphaFoldDB" id="A0A6L8V047"/>
<name>A0A6L8V047_9BACL</name>
<gene>
    <name evidence="3" type="ORF">GQF01_12525</name>
</gene>
<evidence type="ECO:0000259" key="2">
    <source>
        <dbReference type="Pfam" id="PF08327"/>
    </source>
</evidence>
<sequence length="149" mass="16971">MELKYEFYIGATCKEVWDILVTPEGTRQILFGSVLESTFEIGSDFRYIGPGNEGDETVHVYGKILAYEPEKLLSCTEHAGPSYNPNHADFESRMTFTLETVGSCTKLTLINDQWTPNHPSFERTKDSWWMTLSNIKTLAETGKTLDFGW</sequence>
<evidence type="ECO:0000256" key="1">
    <source>
        <dbReference type="ARBA" id="ARBA00006817"/>
    </source>
</evidence>
<dbReference type="Gene3D" id="3.30.530.20">
    <property type="match status" value="1"/>
</dbReference>
<dbReference type="EMBL" id="WTUZ01000015">
    <property type="protein sequence ID" value="MZQ82931.1"/>
    <property type="molecule type" value="Genomic_DNA"/>
</dbReference>
<dbReference type="RefSeq" id="WP_161407091.1">
    <property type="nucleotide sequence ID" value="NZ_WTUZ01000015.1"/>
</dbReference>
<accession>A0A6L8V047</accession>
<dbReference type="InterPro" id="IPR023393">
    <property type="entry name" value="START-like_dom_sf"/>
</dbReference>
<evidence type="ECO:0000313" key="4">
    <source>
        <dbReference type="Proteomes" id="UP000481087"/>
    </source>
</evidence>
<dbReference type="Pfam" id="PF08327">
    <property type="entry name" value="AHSA1"/>
    <property type="match status" value="1"/>
</dbReference>
<evidence type="ECO:0000313" key="3">
    <source>
        <dbReference type="EMBL" id="MZQ82931.1"/>
    </source>
</evidence>
<dbReference type="SUPFAM" id="SSF55961">
    <property type="entry name" value="Bet v1-like"/>
    <property type="match status" value="1"/>
</dbReference>
<keyword evidence="4" id="KW-1185">Reference proteome</keyword>
<reference evidence="3 4" key="1">
    <citation type="submission" date="2019-12" db="EMBL/GenBank/DDBJ databases">
        <title>Paenibacillus sp. nov. sp. isolated from soil.</title>
        <authorList>
            <person name="Kim J."/>
            <person name="Jeong S.E."/>
            <person name="Jung H.S."/>
            <person name="Jeon C.O."/>
        </authorList>
    </citation>
    <scope>NUCLEOTIDE SEQUENCE [LARGE SCALE GENOMIC DNA]</scope>
    <source>
        <strain evidence="3 4">5J-6</strain>
    </source>
</reference>
<organism evidence="3 4">
    <name type="scientific">Paenibacillus silvestris</name>
    <dbReference type="NCBI Taxonomy" id="2606219"/>
    <lineage>
        <taxon>Bacteria</taxon>
        <taxon>Bacillati</taxon>
        <taxon>Bacillota</taxon>
        <taxon>Bacilli</taxon>
        <taxon>Bacillales</taxon>
        <taxon>Paenibacillaceae</taxon>
        <taxon>Paenibacillus</taxon>
    </lineage>
</organism>
<dbReference type="InterPro" id="IPR013538">
    <property type="entry name" value="ASHA1/2-like_C"/>
</dbReference>